<dbReference type="NCBIfam" id="TIGR00322">
    <property type="entry name" value="diphth2_R"/>
    <property type="match status" value="1"/>
</dbReference>
<dbReference type="GO" id="GO:0051539">
    <property type="term" value="F:4 iron, 4 sulfur cluster binding"/>
    <property type="evidence" value="ECO:0007669"/>
    <property type="project" value="EnsemblFungi"/>
</dbReference>
<dbReference type="GO" id="GO:0090560">
    <property type="term" value="F:2-(3-amino-3-carboxypropyl)histidine synthase activity"/>
    <property type="evidence" value="ECO:0007669"/>
    <property type="project" value="EnsemblFungi"/>
</dbReference>
<comment type="function">
    <text evidence="8">Required for the first step of diphthamide biosynthesis, a post-translational modification of histidine which occurs in elongation factor 2. DPH1 and DPH2 transfer a 3-amino-3-carboxypropyl (ACP) group from S-adenosyl-L-methionine (SAM) to a histidine residue, the reaction is assisted by a reduction system comprising DPH3 and a NADH-dependent reductase, predominantly CBR1. Facilitates the reduction of the catalytic iron-sulfur cluster found in the DPH1 subunit.</text>
</comment>
<dbReference type="Proteomes" id="UP000019384">
    <property type="component" value="Unassembled WGS sequence"/>
</dbReference>
<reference evidence="11" key="2">
    <citation type="submission" date="2014-02" db="EMBL/GenBank/DDBJ databases">
        <title>Complete DNA sequence of /Kuraishia capsulata/ illustrates novel genomic features among budding yeasts (/Saccharomycotina/).</title>
        <authorList>
            <person name="Morales L."/>
            <person name="Noel B."/>
            <person name="Porcel B."/>
            <person name="Marcet-Houben M."/>
            <person name="Hullo M-F."/>
            <person name="Sacerdot C."/>
            <person name="Tekaia F."/>
            <person name="Leh-Louis V."/>
            <person name="Despons L."/>
            <person name="Khanna V."/>
            <person name="Aury J-M."/>
            <person name="Barbe V."/>
            <person name="Couloux A."/>
            <person name="Labadie K."/>
            <person name="Pelletier E."/>
            <person name="Souciet J-L."/>
            <person name="Boekhout T."/>
            <person name="Gabaldon T."/>
            <person name="Wincker P."/>
            <person name="Dujon B."/>
        </authorList>
    </citation>
    <scope>NUCLEOTIDE SEQUENCE</scope>
    <source>
        <strain evidence="11">CBS 1993</strain>
    </source>
</reference>
<comment type="function">
    <text evidence="9">Required for the first step of diphthamide biosynthesis, a post-translational modification of histidine which occurs in elongation factor 2. DPH1 and DPH2 transfer a 3-amino-3-carboxypropyl (ACP) group from S-adenosyl-L-methionine (SAM) to a histidine residue, the reaction is assisted by a reduction system comprising DPH3 and a NADH-dependent reductase. Facilitates the reduction of the catalytic iron-sulfur cluster found in the DPH1 subunit.</text>
</comment>
<dbReference type="AlphaFoldDB" id="W6MFC4"/>
<name>W6MFC4_9ASCO</name>
<keyword evidence="6 9" id="KW-0411">Iron-sulfur</keyword>
<dbReference type="GO" id="GO:0046872">
    <property type="term" value="F:metal ion binding"/>
    <property type="evidence" value="ECO:0007669"/>
    <property type="project" value="UniProtKB-KW"/>
</dbReference>
<evidence type="ECO:0000256" key="6">
    <source>
        <dbReference type="ARBA" id="ARBA00023014"/>
    </source>
</evidence>
<evidence type="ECO:0000256" key="10">
    <source>
        <dbReference type="SAM" id="MobiDB-lite"/>
    </source>
</evidence>
<feature type="compositionally biased region" description="Basic and acidic residues" evidence="10">
    <location>
        <begin position="113"/>
        <end position="127"/>
    </location>
</feature>
<reference evidence="11" key="1">
    <citation type="submission" date="2013-12" db="EMBL/GenBank/DDBJ databases">
        <authorList>
            <person name="Genoscope - CEA"/>
        </authorList>
    </citation>
    <scope>NUCLEOTIDE SEQUENCE</scope>
    <source>
        <strain evidence="11">CBS 1993</strain>
    </source>
</reference>
<comment type="pathway">
    <text evidence="2 9">Protein modification; peptidyl-diphthamide biosynthesis.</text>
</comment>
<dbReference type="EMBL" id="HG793125">
    <property type="protein sequence ID" value="CDK24216.1"/>
    <property type="molecule type" value="Genomic_DNA"/>
</dbReference>
<dbReference type="HOGENOM" id="CLU_015210_1_1_1"/>
<comment type="similarity">
    <text evidence="3 9">Belongs to the DPH1/DPH2 family. DPH2 subfamily.</text>
</comment>
<evidence type="ECO:0000256" key="8">
    <source>
        <dbReference type="ARBA" id="ARBA00054092"/>
    </source>
</evidence>
<evidence type="ECO:0000256" key="3">
    <source>
        <dbReference type="ARBA" id="ARBA00006179"/>
    </source>
</evidence>
<evidence type="ECO:0000256" key="9">
    <source>
        <dbReference type="RuleBase" id="RU364133"/>
    </source>
</evidence>
<accession>W6MFC4</accession>
<dbReference type="InterPro" id="IPR016435">
    <property type="entry name" value="DPH1/DPH2"/>
</dbReference>
<evidence type="ECO:0000256" key="7">
    <source>
        <dbReference type="ARBA" id="ARBA00034128"/>
    </source>
</evidence>
<dbReference type="GO" id="GO:0017183">
    <property type="term" value="P:protein histidyl modification to diphthamide"/>
    <property type="evidence" value="ECO:0007669"/>
    <property type="project" value="UniProtKB-UniPathway"/>
</dbReference>
<evidence type="ECO:0000256" key="2">
    <source>
        <dbReference type="ARBA" id="ARBA00005156"/>
    </source>
</evidence>
<dbReference type="RefSeq" id="XP_022456233.1">
    <property type="nucleotide sequence ID" value="XM_022604690.1"/>
</dbReference>
<keyword evidence="4 9" id="KW-0479">Metal-binding</keyword>
<dbReference type="SFLD" id="SFLDG01121">
    <property type="entry name" value="Diphthamide_biosynthesis"/>
    <property type="match status" value="1"/>
</dbReference>
<evidence type="ECO:0000256" key="4">
    <source>
        <dbReference type="ARBA" id="ARBA00022723"/>
    </source>
</evidence>
<dbReference type="Gene3D" id="3.40.50.11860">
    <property type="entry name" value="Diphthamide synthesis DPH1/DPH2 domain 3"/>
    <property type="match status" value="1"/>
</dbReference>
<dbReference type="GO" id="GO:0120513">
    <property type="term" value="C:2-(3-amino-3-carboxypropyl)histidine synthase complex"/>
    <property type="evidence" value="ECO:0007669"/>
    <property type="project" value="EnsemblFungi"/>
</dbReference>
<dbReference type="SFLD" id="SFLDF00408">
    <property type="entry name" value="Diphthamide_biosynthesis_famil"/>
    <property type="match status" value="1"/>
</dbReference>
<feature type="region of interest" description="Disordered" evidence="10">
    <location>
        <begin position="467"/>
        <end position="488"/>
    </location>
</feature>
<dbReference type="UniPathway" id="UPA00559"/>
<comment type="subunit">
    <text evidence="7">Component of the 2-(3-amino-3-carboxypropyl)histidine synthase complex composed of DPH1, DPH2, DPH3 and a NADH-dependent reductase, predominantly CBR1.</text>
</comment>
<evidence type="ECO:0000256" key="1">
    <source>
        <dbReference type="ARBA" id="ARBA00001966"/>
    </source>
</evidence>
<dbReference type="Pfam" id="PF01866">
    <property type="entry name" value="Diphthamide_syn"/>
    <property type="match status" value="1"/>
</dbReference>
<dbReference type="PANTHER" id="PTHR10762">
    <property type="entry name" value="DIPHTHAMIDE BIOSYNTHESIS PROTEIN"/>
    <property type="match status" value="1"/>
</dbReference>
<proteinExistence type="inferred from homology"/>
<feature type="region of interest" description="Disordered" evidence="10">
    <location>
        <begin position="108"/>
        <end position="127"/>
    </location>
</feature>
<dbReference type="GeneID" id="34517621"/>
<dbReference type="InterPro" id="IPR010014">
    <property type="entry name" value="DHP2"/>
</dbReference>
<dbReference type="InterPro" id="IPR042265">
    <property type="entry name" value="DPH1/DPH2_3"/>
</dbReference>
<dbReference type="OrthoDB" id="449241at2759"/>
<comment type="subcellular location">
    <subcellularLocation>
        <location evidence="9">Cytoplasm</location>
    </subcellularLocation>
</comment>
<keyword evidence="12" id="KW-1185">Reference proteome</keyword>
<keyword evidence="9" id="KW-0963">Cytoplasm</keyword>
<dbReference type="Gene3D" id="3.40.50.11840">
    <property type="entry name" value="Diphthamide synthesis DPH1/DPH2 domain 1"/>
    <property type="match status" value="1"/>
</dbReference>
<dbReference type="FunFam" id="3.40.50.11860:FF:000001">
    <property type="entry name" value="2-(3-amino-3-carboxypropyl)histidine synthase subunit 2"/>
    <property type="match status" value="1"/>
</dbReference>
<gene>
    <name evidence="11" type="ORF">KUCA_T00000176001</name>
</gene>
<keyword evidence="5 9" id="KW-0408">Iron</keyword>
<dbReference type="GO" id="GO:0005737">
    <property type="term" value="C:cytoplasm"/>
    <property type="evidence" value="ECO:0007669"/>
    <property type="project" value="UniProtKB-SubCell"/>
</dbReference>
<dbReference type="InterPro" id="IPR042263">
    <property type="entry name" value="DPH1/DPH2_1"/>
</dbReference>
<dbReference type="PANTHER" id="PTHR10762:SF2">
    <property type="entry name" value="2-(3-AMINO-3-CARBOXYPROPYL)HISTIDINE SYNTHASE SUBUNIT 2"/>
    <property type="match status" value="1"/>
</dbReference>
<evidence type="ECO:0000313" key="12">
    <source>
        <dbReference type="Proteomes" id="UP000019384"/>
    </source>
</evidence>
<dbReference type="NCBIfam" id="TIGR00272">
    <property type="entry name" value="DPH2"/>
    <property type="match status" value="1"/>
</dbReference>
<dbReference type="STRING" id="1382522.W6MFC4"/>
<evidence type="ECO:0000256" key="5">
    <source>
        <dbReference type="ARBA" id="ARBA00023004"/>
    </source>
</evidence>
<organism evidence="11 12">
    <name type="scientific">Kuraishia capsulata CBS 1993</name>
    <dbReference type="NCBI Taxonomy" id="1382522"/>
    <lineage>
        <taxon>Eukaryota</taxon>
        <taxon>Fungi</taxon>
        <taxon>Dikarya</taxon>
        <taxon>Ascomycota</taxon>
        <taxon>Saccharomycotina</taxon>
        <taxon>Pichiomycetes</taxon>
        <taxon>Pichiales</taxon>
        <taxon>Pichiaceae</taxon>
        <taxon>Kuraishia</taxon>
    </lineage>
</organism>
<comment type="cofactor">
    <cofactor evidence="1">
        <name>[4Fe-4S] cluster</name>
        <dbReference type="ChEBI" id="CHEBI:49883"/>
    </cofactor>
</comment>
<dbReference type="SFLD" id="SFLDS00032">
    <property type="entry name" value="Radical_SAM_3-amino-3-carboxyp"/>
    <property type="match status" value="1"/>
</dbReference>
<evidence type="ECO:0000313" key="11">
    <source>
        <dbReference type="EMBL" id="CDK24216.1"/>
    </source>
</evidence>
<protein>
    <recommendedName>
        <fullName evidence="9">2-(3-amino-3-carboxypropyl)histidine synthase subunit 2</fullName>
    </recommendedName>
</protein>
<sequence>MPEMPEDNIIVAPALSTAQDEQEVFMRFSEKRHDRPHLNQDGVHTDEDLFRAISDYYSIPELAQYLSSRGSGGELTFQSITLQFPDHLIQDSAIVSKELQSLLSHNTGSQVELHTETSPKEKEPCGGDSGCKKCADCEHGSDIEDFGAKRQKLWILADTSYSTCCVDEIAAEHVNSDVVVHFGDSCLTPVDKLKTVYVFGKAFLDHDQVISRFKETYPDTDSKVVLMSDTTYSHHLEQLHEALLSEYPRLAYAAVPQYQGKGAIIPTPEWREGGLSIANRLLQGIPKDDFNFLDEEDYSQVTLDYQLFHIGEPQTPRLLLLSTLFSSIVLYDVAKHTTSNGPYPSLQRRYRSMHVARTAGTVGILVNTLSLENTKTVLNTVVKWIRNAGKKHYMFVVGKPNVAKLSNFEAVDVWCVLGCSQSGTIVDNSGEYYKPIITPYELKLALAPEVTWTGKWVTDFKSVLDLDEDEDMNDTQESPDPYKDESAPEFDPVTGKYISSHAPLRQLQHLQIEIGDDEPQAGQLVKKLSSAVAIKGTVSTSAIQLQSREWTGLGSDYQNEDQDFDEEGAVAVEGRNGIARGYSTGGQRY</sequence>